<dbReference type="EMBL" id="SHKX01000011">
    <property type="protein sequence ID" value="RZU46790.1"/>
    <property type="molecule type" value="Genomic_DNA"/>
</dbReference>
<dbReference type="PANTHER" id="PTHR43437">
    <property type="entry name" value="HYDROXYACYL-THIOESTER DEHYDRATASE TYPE 2, MITOCHONDRIAL-RELATED"/>
    <property type="match status" value="1"/>
</dbReference>
<dbReference type="CDD" id="cd03449">
    <property type="entry name" value="R_hydratase"/>
    <property type="match status" value="1"/>
</dbReference>
<dbReference type="SUPFAM" id="SSF54637">
    <property type="entry name" value="Thioesterase/thiol ester dehydrase-isomerase"/>
    <property type="match status" value="1"/>
</dbReference>
<dbReference type="AlphaFoldDB" id="A0A4Q7Z8I3"/>
<reference evidence="3 4" key="1">
    <citation type="submission" date="2019-02" db="EMBL/GenBank/DDBJ databases">
        <title>Genomic Encyclopedia of Type Strains, Phase IV (KMG-IV): sequencing the most valuable type-strain genomes for metagenomic binning, comparative biology and taxonomic classification.</title>
        <authorList>
            <person name="Goeker M."/>
        </authorList>
    </citation>
    <scope>NUCLEOTIDE SEQUENCE [LARGE SCALE GENOMIC DNA]</scope>
    <source>
        <strain evidence="3 4">DSM 105135</strain>
    </source>
</reference>
<keyword evidence="1" id="KW-0456">Lyase</keyword>
<comment type="caution">
    <text evidence="3">The sequence shown here is derived from an EMBL/GenBank/DDBJ whole genome shotgun (WGS) entry which is preliminary data.</text>
</comment>
<dbReference type="OrthoDB" id="5298629at2"/>
<dbReference type="InterPro" id="IPR002539">
    <property type="entry name" value="MaoC-like_dom"/>
</dbReference>
<feature type="domain" description="MaoC-like" evidence="2">
    <location>
        <begin position="21"/>
        <end position="118"/>
    </location>
</feature>
<dbReference type="GO" id="GO:0019171">
    <property type="term" value="F:(3R)-hydroxyacyl-[acyl-carrier-protein] dehydratase activity"/>
    <property type="evidence" value="ECO:0007669"/>
    <property type="project" value="TreeGrafter"/>
</dbReference>
<dbReference type="InterPro" id="IPR003965">
    <property type="entry name" value="Fatty_acid_synthase"/>
</dbReference>
<dbReference type="Proteomes" id="UP000292423">
    <property type="component" value="Unassembled WGS sequence"/>
</dbReference>
<dbReference type="InterPro" id="IPR029069">
    <property type="entry name" value="HotDog_dom_sf"/>
</dbReference>
<gene>
    <name evidence="3" type="ORF">EV700_1172</name>
</gene>
<dbReference type="Gene3D" id="3.10.129.10">
    <property type="entry name" value="Hotdog Thioesterase"/>
    <property type="match status" value="1"/>
</dbReference>
<protein>
    <submittedName>
        <fullName evidence="3">Acyl dehydratase</fullName>
    </submittedName>
</protein>
<dbReference type="GO" id="GO:0005835">
    <property type="term" value="C:fatty acid synthase complex"/>
    <property type="evidence" value="ECO:0007669"/>
    <property type="project" value="InterPro"/>
</dbReference>
<sequence length="152" mass="16265">MTDMLENLTFDELAVGQGGSLSRTLTAADIHDFARVSGDVNPAHLDAAYAAATPFKVVIGHGMWSGALISCLLGTRFPGPGTIYLEQTLKFHRPVHVGDTVTVTLTVLEKEERRKKVVLDCQVANQDGVVVVSGQATVMAPTVKVVIPRPEL</sequence>
<organism evidence="3 4">
    <name type="scientific">Fluviicoccus keumensis</name>
    <dbReference type="NCBI Taxonomy" id="1435465"/>
    <lineage>
        <taxon>Bacteria</taxon>
        <taxon>Pseudomonadati</taxon>
        <taxon>Pseudomonadota</taxon>
        <taxon>Gammaproteobacteria</taxon>
        <taxon>Moraxellales</taxon>
        <taxon>Moraxellaceae</taxon>
        <taxon>Fluviicoccus</taxon>
    </lineage>
</organism>
<dbReference type="PANTHER" id="PTHR43437:SF3">
    <property type="entry name" value="HYDROXYACYL-THIOESTER DEHYDRATASE TYPE 2, MITOCHONDRIAL"/>
    <property type="match status" value="1"/>
</dbReference>
<dbReference type="InterPro" id="IPR050965">
    <property type="entry name" value="UPF0336/Enoyl-CoA_hydratase"/>
</dbReference>
<evidence type="ECO:0000313" key="4">
    <source>
        <dbReference type="Proteomes" id="UP000292423"/>
    </source>
</evidence>
<evidence type="ECO:0000313" key="3">
    <source>
        <dbReference type="EMBL" id="RZU46790.1"/>
    </source>
</evidence>
<dbReference type="GO" id="GO:0006633">
    <property type="term" value="P:fatty acid biosynthetic process"/>
    <property type="evidence" value="ECO:0007669"/>
    <property type="project" value="InterPro"/>
</dbReference>
<dbReference type="FunFam" id="3.10.129.10:FF:000042">
    <property type="entry name" value="MaoC domain protein dehydratase"/>
    <property type="match status" value="1"/>
</dbReference>
<dbReference type="RefSeq" id="WP_130411709.1">
    <property type="nucleotide sequence ID" value="NZ_SHKX01000011.1"/>
</dbReference>
<evidence type="ECO:0000256" key="1">
    <source>
        <dbReference type="ARBA" id="ARBA00023239"/>
    </source>
</evidence>
<proteinExistence type="predicted"/>
<evidence type="ECO:0000259" key="2">
    <source>
        <dbReference type="Pfam" id="PF01575"/>
    </source>
</evidence>
<keyword evidence="4" id="KW-1185">Reference proteome</keyword>
<dbReference type="PRINTS" id="PR01483">
    <property type="entry name" value="FASYNTHASE"/>
</dbReference>
<dbReference type="Pfam" id="PF01575">
    <property type="entry name" value="MaoC_dehydratas"/>
    <property type="match status" value="1"/>
</dbReference>
<dbReference type="GO" id="GO:0004312">
    <property type="term" value="F:fatty acid synthase activity"/>
    <property type="evidence" value="ECO:0007669"/>
    <property type="project" value="InterPro"/>
</dbReference>
<name>A0A4Q7Z8I3_9GAMM</name>
<accession>A0A4Q7Z8I3</accession>